<dbReference type="EMBL" id="JBAMMX010000027">
    <property type="protein sequence ID" value="KAK6913124.1"/>
    <property type="molecule type" value="Genomic_DNA"/>
</dbReference>
<dbReference type="PROSITE" id="PS51542">
    <property type="entry name" value="FYRN"/>
    <property type="match status" value="1"/>
</dbReference>
<dbReference type="SUPFAM" id="SSF47370">
    <property type="entry name" value="Bromodomain"/>
    <property type="match status" value="1"/>
</dbReference>
<reference evidence="15 16" key="1">
    <citation type="submission" date="2023-12" db="EMBL/GenBank/DDBJ databases">
        <title>A high-quality genome assembly for Dillenia turbinata (Dilleniales).</title>
        <authorList>
            <person name="Chanderbali A."/>
        </authorList>
    </citation>
    <scope>NUCLEOTIDE SEQUENCE [LARGE SCALE GENOMIC DNA]</scope>
    <source>
        <strain evidence="15">LSX21</strain>
        <tissue evidence="15">Leaf</tissue>
    </source>
</reference>
<dbReference type="InterPro" id="IPR028941">
    <property type="entry name" value="WHIM2_dom"/>
</dbReference>
<accession>A0AAN8YRZ3</accession>
<dbReference type="PANTHER" id="PTHR47162:SF8">
    <property type="entry name" value="METHYL-CPG-BINDING DOMAIN-CONTAINING PROTEIN 9"/>
    <property type="match status" value="1"/>
</dbReference>
<dbReference type="Gene3D" id="3.30.160.360">
    <property type="match status" value="1"/>
</dbReference>
<dbReference type="PANTHER" id="PTHR47162">
    <property type="entry name" value="OS02G0192300 PROTEIN"/>
    <property type="match status" value="1"/>
</dbReference>
<evidence type="ECO:0000256" key="1">
    <source>
        <dbReference type="ARBA" id="ARBA00004123"/>
    </source>
</evidence>
<keyword evidence="2" id="KW-0808">Transferase</keyword>
<dbReference type="GO" id="GO:0048731">
    <property type="term" value="P:system development"/>
    <property type="evidence" value="ECO:0007669"/>
    <property type="project" value="UniProtKB-ARBA"/>
</dbReference>
<evidence type="ECO:0000256" key="13">
    <source>
        <dbReference type="SAM" id="MobiDB-lite"/>
    </source>
</evidence>
<dbReference type="PROSITE" id="PS51543">
    <property type="entry name" value="FYRC"/>
    <property type="match status" value="1"/>
</dbReference>
<keyword evidence="12" id="KW-0175">Coiled coil</keyword>
<dbReference type="Gene3D" id="1.20.920.10">
    <property type="entry name" value="Bromodomain-like"/>
    <property type="match status" value="1"/>
</dbReference>
<dbReference type="InterPro" id="IPR036427">
    <property type="entry name" value="Bromodomain-like_sf"/>
</dbReference>
<dbReference type="CDD" id="cd15519">
    <property type="entry name" value="PHD1_Lid2p_like"/>
    <property type="match status" value="1"/>
</dbReference>
<dbReference type="Proteomes" id="UP001370490">
    <property type="component" value="Unassembled WGS sequence"/>
</dbReference>
<feature type="region of interest" description="Disordered" evidence="13">
    <location>
        <begin position="1219"/>
        <end position="1257"/>
    </location>
</feature>
<feature type="compositionally biased region" description="Basic and acidic residues" evidence="13">
    <location>
        <begin position="1635"/>
        <end position="1648"/>
    </location>
</feature>
<evidence type="ECO:0000256" key="3">
    <source>
        <dbReference type="ARBA" id="ARBA00022723"/>
    </source>
</evidence>
<dbReference type="InterPro" id="IPR003888">
    <property type="entry name" value="FYrich_N"/>
</dbReference>
<keyword evidence="8" id="KW-0238">DNA-binding</keyword>
<dbReference type="SMART" id="SM00249">
    <property type="entry name" value="PHD"/>
    <property type="match status" value="1"/>
</dbReference>
<evidence type="ECO:0000256" key="6">
    <source>
        <dbReference type="ARBA" id="ARBA00023015"/>
    </source>
</evidence>
<dbReference type="GO" id="GO:0016740">
    <property type="term" value="F:transferase activity"/>
    <property type="evidence" value="ECO:0007669"/>
    <property type="project" value="UniProtKB-KW"/>
</dbReference>
<dbReference type="SUPFAM" id="SSF57903">
    <property type="entry name" value="FYVE/PHD zinc finger"/>
    <property type="match status" value="1"/>
</dbReference>
<keyword evidence="16" id="KW-1185">Reference proteome</keyword>
<evidence type="ECO:0000256" key="11">
    <source>
        <dbReference type="PROSITE-ProRule" id="PRU00146"/>
    </source>
</evidence>
<feature type="region of interest" description="Disordered" evidence="13">
    <location>
        <begin position="1612"/>
        <end position="1648"/>
    </location>
</feature>
<dbReference type="InterPro" id="IPR019786">
    <property type="entry name" value="Zinc_finger_PHD-type_CS"/>
</dbReference>
<dbReference type="InterPro" id="IPR028942">
    <property type="entry name" value="WHIM1_dom"/>
</dbReference>
<dbReference type="Pfam" id="PF15612">
    <property type="entry name" value="WHIM1"/>
    <property type="match status" value="1"/>
</dbReference>
<keyword evidence="4 11" id="KW-0863">Zinc-finger</keyword>
<evidence type="ECO:0000259" key="14">
    <source>
        <dbReference type="PROSITE" id="PS50016"/>
    </source>
</evidence>
<dbReference type="Pfam" id="PF05965">
    <property type="entry name" value="FYRC"/>
    <property type="match status" value="1"/>
</dbReference>
<comment type="caution">
    <text evidence="15">The sequence shown here is derived from an EMBL/GenBank/DDBJ whole genome shotgun (WGS) entry which is preliminary data.</text>
</comment>
<dbReference type="Pfam" id="PF02791">
    <property type="entry name" value="DDT"/>
    <property type="match status" value="1"/>
</dbReference>
<dbReference type="InterPro" id="IPR011011">
    <property type="entry name" value="Znf_FYVE_PHD"/>
</dbReference>
<organism evidence="15 16">
    <name type="scientific">Dillenia turbinata</name>
    <dbReference type="NCBI Taxonomy" id="194707"/>
    <lineage>
        <taxon>Eukaryota</taxon>
        <taxon>Viridiplantae</taxon>
        <taxon>Streptophyta</taxon>
        <taxon>Embryophyta</taxon>
        <taxon>Tracheophyta</taxon>
        <taxon>Spermatophyta</taxon>
        <taxon>Magnoliopsida</taxon>
        <taxon>eudicotyledons</taxon>
        <taxon>Gunneridae</taxon>
        <taxon>Pentapetalae</taxon>
        <taxon>Dilleniales</taxon>
        <taxon>Dilleniaceae</taxon>
        <taxon>Dillenia</taxon>
    </lineage>
</organism>
<feature type="compositionally biased region" description="Polar residues" evidence="13">
    <location>
        <begin position="1929"/>
        <end position="1938"/>
    </location>
</feature>
<evidence type="ECO:0000313" key="16">
    <source>
        <dbReference type="Proteomes" id="UP001370490"/>
    </source>
</evidence>
<dbReference type="PROSITE" id="PS01359">
    <property type="entry name" value="ZF_PHD_1"/>
    <property type="match status" value="1"/>
</dbReference>
<feature type="domain" description="PHD-type" evidence="14">
    <location>
        <begin position="1003"/>
        <end position="1053"/>
    </location>
</feature>
<keyword evidence="6" id="KW-0805">Transcription regulation</keyword>
<keyword evidence="5" id="KW-0862">Zinc</keyword>
<dbReference type="InterPro" id="IPR018501">
    <property type="entry name" value="DDT_dom"/>
</dbReference>
<dbReference type="InterPro" id="IPR019787">
    <property type="entry name" value="Znf_PHD-finger"/>
</dbReference>
<dbReference type="Pfam" id="PF00628">
    <property type="entry name" value="PHD"/>
    <property type="match status" value="1"/>
</dbReference>
<dbReference type="GO" id="GO:0000785">
    <property type="term" value="C:chromatin"/>
    <property type="evidence" value="ECO:0007669"/>
    <property type="project" value="UniProtKB-ARBA"/>
</dbReference>
<gene>
    <name evidence="15" type="ORF">RJ641_022725</name>
</gene>
<feature type="region of interest" description="Disordered" evidence="13">
    <location>
        <begin position="1929"/>
        <end position="1953"/>
    </location>
</feature>
<keyword evidence="10" id="KW-0539">Nucleus</keyword>
<feature type="compositionally biased region" description="Polar residues" evidence="13">
    <location>
        <begin position="1230"/>
        <end position="1254"/>
    </location>
</feature>
<comment type="subcellular location">
    <subcellularLocation>
        <location evidence="1">Nucleus</location>
    </subcellularLocation>
</comment>
<proteinExistence type="predicted"/>
<name>A0AAN8YRZ3_9MAGN</name>
<evidence type="ECO:0000256" key="12">
    <source>
        <dbReference type="SAM" id="Coils"/>
    </source>
</evidence>
<evidence type="ECO:0000256" key="9">
    <source>
        <dbReference type="ARBA" id="ARBA00023163"/>
    </source>
</evidence>
<sequence length="1968" mass="218667">MTSIREERGKGLQEEAVGEKGESWFINMEESLGSFPEPEVRRESYSALNKRLQLPQRRKSVRFSRTNVVAENRETLAPHSVKELLSDVQTMDIDGFEGTLNSKISEGGREKNFGTGIQQFNAGFPVQYEDFFVISLGKIDVRPSYHDLHHIWPVGYSACWHDMVTGSIFQCDVLDGGDAGPVFRVIRSSCSSVPIPVGSTVVCGPELGQSDGANNGECRVLTPCTDYNEDYNIQMILSDPCPPTADDILSCMGTFSPTSNGLQSEPSLVCEQNNSAVNDEIGNFVVEGPTSSSVWTVISEKFVDACCDIYKRRGALKFYCKHLQHRTFSTQRCNANGKNEENLTSLTKFCSLSGSFGIPFAVQDDKEFQSSTRLLAKWLDQDRFGLDAEFVQEIIERMPGIDSCSNYEFLNRRSNFPTLLTVGSGRLLVEKKNGLYGWEEEALDGLHSGSNSRLVGDLVLNDHHPPPGRPLGSRLPPELVGDVLQIWELLYRFHEVLDLKEPLSLDELEEELLCPWFDLPNVLQKLEGETWEHQERASCRKDGTSPHVLSPDGESGSAVSGGDPHVFLQMETDAMKVEAQSRFASTTYSRCTGVALAKAHKVLLNVLVGELQLKVAVLADPNFDVGESKPRRGRKKEIDNAFPAKMTKLNMLPINEVTWPELARRYILAVLAMDGNLDSTETISRESGKVFRCLQGDGGVLCGSLTGVASMEADALLLADATKHILGSLNNENNVLTIDDNNSDVIGACEKTEPDIPEWAQSLEPVRKLPTNVGTRIRKCVYDALGKSPPEWAKKRLEHSISKEVYKGNASGPTKVKAVLSVLADVYGERAPRKPLKEKKEKTVICLSDIVTRQCRKILHKIAAEDDEKVFCNLLARNLLNSSDNDDDGLLGSPAIVSRPLDFRTIDLRLALGAYGGSHEAFLEDVQELWNTLRVAYADRPDLVQLAETLSEKFETLYEQEVLARVRKFREYANSESLTADTRKEVKDFLVSGNEMPKAPWDEGVCKVCGIDKDDDSVLLCDTCDAEYHMYCLNPPLAKIPEGNWYCPSCLAGRGVNKDAQHCRQIIGQKRGIKYQGEASRVYLEALTQLVAVMEEKEYWDFSVAERIFLLKFLSDELLSSAVIRQHIEQCAETSSDLQQKLRALSMELKNLKFREEILAMKAAKMDSGLPNGVVEIGTNGASPAQSNLDKCTGQPHAIGDRSNFSVFLDAISREECGQMGSGPNDFSKDSSLQCSVDQHTPNGQVKKSSSNEGQSKDAIGFMDDNLLCRNHVSCMVSQQNGTSCTSSGYPLTSTLQVERIDGVQLNKGQNNGKDASSFVTSEEVQKLHRLVDTESTTHVTESLSSAANELQACTLELNSVKNDLSVIQDSIVNIESQFLKLSTRREFLGSDSSGQLYWVLAKSGMHSWLIVDQSAAFLQRKTTLNHENSMGRDSVCGRSAKNICLSSNKTNNVVQLHSSWLSFKSDTEIHQVLEWLNDNDPKERELKESILQWQKLRSRVTSQSRVQDHYEHQTILSRFSCSDETSSTNCLNSRASFLLERKYGPCFETETTEVLKKCGKKVKVICVEKMYRCECLEPIWPSRHHCASCHRTFPTVSELEGHSDCKRTLGPLASQNSKEHNDALKGRGLTKLNTGKEEGTGEMERNETSDVCSELSLKMIKSQNEGLVCPYDIEEISARFVTNNFNRELVWEIGLIGSNGVPAFVPCASSYLGDLTSMLVPQKDLGAINKIDSVEKQSIFPKGAVLASMVEHDDVCRTPGKSAANGKSEAFKPYGSMKHCFQKKDKVLSANNHDQDVEFRKCCVVPRSSLRSLTGKSSQILKQLKICLLDMDAVLPEGALRSSKSQLQKRWAWRSFVKAAQTIFQMVQATIVFEDMIRTEYLRNWWWYWSSLSAAAKTSTISSLALRIYSLDAAIVYEEALVNPVANENTGSSSDLSTKAVPAPDPTEKSRIGRKPSFFSFCGPLLV</sequence>
<feature type="compositionally biased region" description="Basic and acidic residues" evidence="13">
    <location>
        <begin position="534"/>
        <end position="544"/>
    </location>
</feature>
<dbReference type="GO" id="GO:0003677">
    <property type="term" value="F:DNA binding"/>
    <property type="evidence" value="ECO:0007669"/>
    <property type="project" value="UniProtKB-KW"/>
</dbReference>
<dbReference type="InterPro" id="IPR013083">
    <property type="entry name" value="Znf_RING/FYVE/PHD"/>
</dbReference>
<evidence type="ECO:0000256" key="7">
    <source>
        <dbReference type="ARBA" id="ARBA00023117"/>
    </source>
</evidence>
<dbReference type="InterPro" id="IPR001965">
    <property type="entry name" value="Znf_PHD"/>
</dbReference>
<dbReference type="Pfam" id="PF15613">
    <property type="entry name" value="WSD"/>
    <property type="match status" value="1"/>
</dbReference>
<feature type="region of interest" description="Disordered" evidence="13">
    <location>
        <begin position="534"/>
        <end position="560"/>
    </location>
</feature>
<evidence type="ECO:0000256" key="10">
    <source>
        <dbReference type="ARBA" id="ARBA00023242"/>
    </source>
</evidence>
<dbReference type="Gene3D" id="3.30.40.10">
    <property type="entry name" value="Zinc/RING finger domain, C3HC4 (zinc finger)"/>
    <property type="match status" value="1"/>
</dbReference>
<dbReference type="GO" id="GO:0008270">
    <property type="term" value="F:zinc ion binding"/>
    <property type="evidence" value="ECO:0007669"/>
    <property type="project" value="UniProtKB-KW"/>
</dbReference>
<keyword evidence="3" id="KW-0479">Metal-binding</keyword>
<evidence type="ECO:0000256" key="8">
    <source>
        <dbReference type="ARBA" id="ARBA00023125"/>
    </source>
</evidence>
<evidence type="ECO:0000256" key="5">
    <source>
        <dbReference type="ARBA" id="ARBA00022833"/>
    </source>
</evidence>
<evidence type="ECO:0000313" key="15">
    <source>
        <dbReference type="EMBL" id="KAK6913124.1"/>
    </source>
</evidence>
<feature type="non-terminal residue" evidence="15">
    <location>
        <position position="1968"/>
    </location>
</feature>
<dbReference type="InterPro" id="IPR003889">
    <property type="entry name" value="FYrich_C"/>
</dbReference>
<evidence type="ECO:0000256" key="2">
    <source>
        <dbReference type="ARBA" id="ARBA00022679"/>
    </source>
</evidence>
<keyword evidence="9" id="KW-0804">Transcription</keyword>
<dbReference type="GO" id="GO:0005634">
    <property type="term" value="C:nucleus"/>
    <property type="evidence" value="ECO:0007669"/>
    <property type="project" value="UniProtKB-SubCell"/>
</dbReference>
<feature type="coiled-coil region" evidence="12">
    <location>
        <begin position="1128"/>
        <end position="1155"/>
    </location>
</feature>
<dbReference type="PROSITE" id="PS50016">
    <property type="entry name" value="ZF_PHD_2"/>
    <property type="match status" value="1"/>
</dbReference>
<protein>
    <submittedName>
        <fullName evidence="15">DDT domain</fullName>
    </submittedName>
</protein>
<evidence type="ECO:0000256" key="4">
    <source>
        <dbReference type="ARBA" id="ARBA00022771"/>
    </source>
</evidence>
<keyword evidence="7" id="KW-0103">Bromodomain</keyword>
<dbReference type="GO" id="GO:0140993">
    <property type="term" value="F:histone modifying activity"/>
    <property type="evidence" value="ECO:0007669"/>
    <property type="project" value="UniProtKB-ARBA"/>
</dbReference>